<dbReference type="EMBL" id="CP134890">
    <property type="protein sequence ID" value="WNM20510.1"/>
    <property type="molecule type" value="Genomic_DNA"/>
</dbReference>
<dbReference type="EMBL" id="CP134878">
    <property type="protein sequence ID" value="WNM19121.1"/>
    <property type="molecule type" value="Genomic_DNA"/>
</dbReference>
<reference evidence="1 3" key="1">
    <citation type="submission" date="2023-09" db="EMBL/GenBank/DDBJ databases">
        <title>Flavobacterium sp. a novel bacteria isolate from Pepper rhizosphere.</title>
        <authorList>
            <person name="Peng Y."/>
            <person name="Lee J."/>
        </authorList>
    </citation>
    <scope>NUCLEOTIDE SEQUENCE</scope>
    <source>
        <strain evidence="1">PMR2A8</strain>
        <strain evidence="2 3">PMTSA4</strain>
    </source>
</reference>
<dbReference type="RefSeq" id="WP_313323698.1">
    <property type="nucleotide sequence ID" value="NZ_CP134878.1"/>
</dbReference>
<dbReference type="AlphaFoldDB" id="A0AA96F0I5"/>
<sequence>MAKQKGIIHFVGTINGVNFYIRKGKPVARRAGGGFNGSAIKKKPSMARIRENNSEFGTTSSAKKLFKDSLAPFLGNVKDSVLQGALMQLFIKIKNCDLVSERGKRSVPLGIESSEGKQFLENFEFTSLKLPYSNSYFDEVTSTFTITDFNVKGLKYPKGATHLKLQLGIVSLDFDAKNKFLFASSPLLIPKNTDFGTISMEAAVPPDLTGIRVAVFYYRYTQDLNGLFYDLKDKTAYGIVVLKVY</sequence>
<accession>A0AA96F0I5</accession>
<evidence type="ECO:0000313" key="2">
    <source>
        <dbReference type="EMBL" id="WNM20510.1"/>
    </source>
</evidence>
<protein>
    <submittedName>
        <fullName evidence="1">Uncharacterized protein</fullName>
    </submittedName>
</protein>
<proteinExistence type="predicted"/>
<organism evidence="1">
    <name type="scientific">Flavobacterium capsici</name>
    <dbReference type="NCBI Taxonomy" id="3075618"/>
    <lineage>
        <taxon>Bacteria</taxon>
        <taxon>Pseudomonadati</taxon>
        <taxon>Bacteroidota</taxon>
        <taxon>Flavobacteriia</taxon>
        <taxon>Flavobacteriales</taxon>
        <taxon>Flavobacteriaceae</taxon>
        <taxon>Flavobacterium</taxon>
    </lineage>
</organism>
<accession>A0AA96F394</accession>
<dbReference type="Proteomes" id="UP001304515">
    <property type="component" value="Chromosome"/>
</dbReference>
<keyword evidence="3" id="KW-1185">Reference proteome</keyword>
<evidence type="ECO:0000313" key="1">
    <source>
        <dbReference type="EMBL" id="WNM19121.1"/>
    </source>
</evidence>
<name>A0AA96F0I5_9FLAO</name>
<evidence type="ECO:0000313" key="3">
    <source>
        <dbReference type="Proteomes" id="UP001304515"/>
    </source>
</evidence>
<gene>
    <name evidence="2" type="ORF">RN605_07380</name>
    <name evidence="1" type="ORF">RN608_00210</name>
</gene>
<dbReference type="KEGG" id="fcj:RN605_07380"/>